<feature type="chain" id="PRO_5043608405" description="WAP domain-containing protein" evidence="3">
    <location>
        <begin position="24"/>
        <end position="149"/>
    </location>
</feature>
<dbReference type="GO" id="GO:0045087">
    <property type="term" value="P:innate immune response"/>
    <property type="evidence" value="ECO:0007669"/>
    <property type="project" value="TreeGrafter"/>
</dbReference>
<dbReference type="GO" id="GO:0005615">
    <property type="term" value="C:extracellular space"/>
    <property type="evidence" value="ECO:0007669"/>
    <property type="project" value="TreeGrafter"/>
</dbReference>
<dbReference type="Pfam" id="PF00095">
    <property type="entry name" value="WAP"/>
    <property type="match status" value="1"/>
</dbReference>
<dbReference type="PANTHER" id="PTHR19441:SF30">
    <property type="entry name" value="ELAFIN"/>
    <property type="match status" value="1"/>
</dbReference>
<dbReference type="Gene3D" id="4.10.75.10">
    <property type="entry name" value="Elafin-like"/>
    <property type="match status" value="1"/>
</dbReference>
<gene>
    <name evidence="5" type="ORF">NDU88_001768</name>
</gene>
<dbReference type="SUPFAM" id="SSF57256">
    <property type="entry name" value="Elafin-like"/>
    <property type="match status" value="1"/>
</dbReference>
<dbReference type="AlphaFoldDB" id="A0AAV7P4W0"/>
<dbReference type="PROSITE" id="PS51390">
    <property type="entry name" value="WAP"/>
    <property type="match status" value="1"/>
</dbReference>
<evidence type="ECO:0000256" key="2">
    <source>
        <dbReference type="ARBA" id="ARBA00023157"/>
    </source>
</evidence>
<organism evidence="5 6">
    <name type="scientific">Pleurodeles waltl</name>
    <name type="common">Iberian ribbed newt</name>
    <dbReference type="NCBI Taxonomy" id="8319"/>
    <lineage>
        <taxon>Eukaryota</taxon>
        <taxon>Metazoa</taxon>
        <taxon>Chordata</taxon>
        <taxon>Craniata</taxon>
        <taxon>Vertebrata</taxon>
        <taxon>Euteleostomi</taxon>
        <taxon>Amphibia</taxon>
        <taxon>Batrachia</taxon>
        <taxon>Caudata</taxon>
        <taxon>Salamandroidea</taxon>
        <taxon>Salamandridae</taxon>
        <taxon>Pleurodelinae</taxon>
        <taxon>Pleurodeles</taxon>
    </lineage>
</organism>
<feature type="domain" description="WAP" evidence="4">
    <location>
        <begin position="43"/>
        <end position="91"/>
    </location>
</feature>
<keyword evidence="6" id="KW-1185">Reference proteome</keyword>
<comment type="caution">
    <text evidence="5">The sequence shown here is derived from an EMBL/GenBank/DDBJ whole genome shotgun (WGS) entry which is preliminary data.</text>
</comment>
<dbReference type="InterPro" id="IPR008197">
    <property type="entry name" value="WAP_dom"/>
</dbReference>
<evidence type="ECO:0000256" key="3">
    <source>
        <dbReference type="SAM" id="SignalP"/>
    </source>
</evidence>
<dbReference type="InterPro" id="IPR036645">
    <property type="entry name" value="Elafin-like_sf"/>
</dbReference>
<feature type="signal peptide" evidence="3">
    <location>
        <begin position="1"/>
        <end position="23"/>
    </location>
</feature>
<evidence type="ECO:0000259" key="4">
    <source>
        <dbReference type="PROSITE" id="PS51390"/>
    </source>
</evidence>
<reference evidence="5" key="1">
    <citation type="journal article" date="2022" name="bioRxiv">
        <title>Sequencing and chromosome-scale assembly of the giantPleurodeles waltlgenome.</title>
        <authorList>
            <person name="Brown T."/>
            <person name="Elewa A."/>
            <person name="Iarovenko S."/>
            <person name="Subramanian E."/>
            <person name="Araus A.J."/>
            <person name="Petzold A."/>
            <person name="Susuki M."/>
            <person name="Suzuki K.-i.T."/>
            <person name="Hayashi T."/>
            <person name="Toyoda A."/>
            <person name="Oliveira C."/>
            <person name="Osipova E."/>
            <person name="Leigh N.D."/>
            <person name="Simon A."/>
            <person name="Yun M.H."/>
        </authorList>
    </citation>
    <scope>NUCLEOTIDE SEQUENCE</scope>
    <source>
        <strain evidence="5">20211129_DDA</strain>
        <tissue evidence="5">Liver</tissue>
    </source>
</reference>
<dbReference type="SMART" id="SM00217">
    <property type="entry name" value="WAP"/>
    <property type="match status" value="1"/>
</dbReference>
<name>A0AAV7P4W0_PLEWA</name>
<proteinExistence type="predicted"/>
<keyword evidence="1 3" id="KW-0732">Signal</keyword>
<evidence type="ECO:0000313" key="5">
    <source>
        <dbReference type="EMBL" id="KAJ1123297.1"/>
    </source>
</evidence>
<dbReference type="PANTHER" id="PTHR19441">
    <property type="entry name" value="WHEY ACDIC PROTEIN WAP"/>
    <property type="match status" value="1"/>
</dbReference>
<dbReference type="EMBL" id="JANPWB010000011">
    <property type="protein sequence ID" value="KAJ1123297.1"/>
    <property type="molecule type" value="Genomic_DNA"/>
</dbReference>
<evidence type="ECO:0000313" key="6">
    <source>
        <dbReference type="Proteomes" id="UP001066276"/>
    </source>
</evidence>
<dbReference type="GO" id="GO:0019731">
    <property type="term" value="P:antibacterial humoral response"/>
    <property type="evidence" value="ECO:0007669"/>
    <property type="project" value="TreeGrafter"/>
</dbReference>
<keyword evidence="2" id="KW-1015">Disulfide bond</keyword>
<evidence type="ECO:0000256" key="1">
    <source>
        <dbReference type="ARBA" id="ARBA00022729"/>
    </source>
</evidence>
<sequence length="149" mass="16509">MTGGRYLLLAALTTLWRPNSVVSFVTVVPHKTGVPANNRTVSVTEKPGFCPELQEGALLVCDSPCDNDQQCEGVKKCCDSACGYNHCKYPQDEILTRNGTGHNETNVPFFEDIILAVPEERQHLAFEIRFVARYHATGECYEPKSMAVT</sequence>
<dbReference type="GO" id="GO:0004867">
    <property type="term" value="F:serine-type endopeptidase inhibitor activity"/>
    <property type="evidence" value="ECO:0007669"/>
    <property type="project" value="TreeGrafter"/>
</dbReference>
<dbReference type="CDD" id="cd00199">
    <property type="entry name" value="WAP"/>
    <property type="match status" value="1"/>
</dbReference>
<dbReference type="Proteomes" id="UP001066276">
    <property type="component" value="Chromosome 7"/>
</dbReference>
<accession>A0AAV7P4W0</accession>
<dbReference type="InterPro" id="IPR050514">
    <property type="entry name" value="WAP_four-disulfide_core"/>
</dbReference>
<protein>
    <recommendedName>
        <fullName evidence="4">WAP domain-containing protein</fullName>
    </recommendedName>
</protein>